<proteinExistence type="predicted"/>
<dbReference type="GO" id="GO:0016422">
    <property type="term" value="F:mRNA (2'-O-methyladenosine-N6-)-methyltransferase activity"/>
    <property type="evidence" value="ECO:0007669"/>
    <property type="project" value="InterPro"/>
</dbReference>
<sequence>MNASTTTTSSALTLAIPTQTPSLSSHLSSSHPQTPPSLSHELLRYRTFELQKKLLPTLLSQYNTSPKQAPMIFSRYHFSNIKPEIDPILLTGENEQNCISSELQKLDFKPKKVTKLMRDLRTLLSKNYRTYLSNLKRLQPSSFAKIKLDTSDPSLLKLTYGGITQRINPPHFHRLQIQHGLYSNKDSSMFLVDVFTLLLRYDALSGTGFQAAVPSPVLDNMHEQGDVRMECFAVRGERSSEATRMWSESDDTFKTHTKAA</sequence>
<organism evidence="2 3">
    <name type="scientific">Triparma laevis f. inornata</name>
    <dbReference type="NCBI Taxonomy" id="1714386"/>
    <lineage>
        <taxon>Eukaryota</taxon>
        <taxon>Sar</taxon>
        <taxon>Stramenopiles</taxon>
        <taxon>Ochrophyta</taxon>
        <taxon>Bolidophyceae</taxon>
        <taxon>Parmales</taxon>
        <taxon>Triparmaceae</taxon>
        <taxon>Triparma</taxon>
    </lineage>
</organism>
<feature type="domain" description="PCIF1 WW" evidence="1">
    <location>
        <begin position="179"/>
        <end position="233"/>
    </location>
</feature>
<dbReference type="Proteomes" id="UP001162640">
    <property type="component" value="Unassembled WGS sequence"/>
</dbReference>
<evidence type="ECO:0000259" key="1">
    <source>
        <dbReference type="Pfam" id="PF12237"/>
    </source>
</evidence>
<dbReference type="PANTHER" id="PTHR21727:SF0">
    <property type="entry name" value="MRNA (2'-O-METHYLADENOSINE-N(6)-)-METHYLTRANSFERASE"/>
    <property type="match status" value="1"/>
</dbReference>
<protein>
    <recommendedName>
        <fullName evidence="1">PCIF1 WW domain-containing protein</fullName>
    </recommendedName>
</protein>
<name>A0A9W7BIR0_9STRA</name>
<dbReference type="AlphaFoldDB" id="A0A9W7BIR0"/>
<dbReference type="GO" id="GO:0099122">
    <property type="term" value="F:RNA polymerase II C-terminal domain binding"/>
    <property type="evidence" value="ECO:0007669"/>
    <property type="project" value="InterPro"/>
</dbReference>
<evidence type="ECO:0000313" key="3">
    <source>
        <dbReference type="Proteomes" id="UP001162640"/>
    </source>
</evidence>
<dbReference type="InterPro" id="IPR039881">
    <property type="entry name" value="PCIF1-like"/>
</dbReference>
<accession>A0A9W7BIR0</accession>
<dbReference type="Pfam" id="PF12237">
    <property type="entry name" value="PCIF1_WW"/>
    <property type="match status" value="1"/>
</dbReference>
<dbReference type="EMBL" id="BLQM01000385">
    <property type="protein sequence ID" value="GMH86920.1"/>
    <property type="molecule type" value="Genomic_DNA"/>
</dbReference>
<dbReference type="InterPro" id="IPR022035">
    <property type="entry name" value="PCIF1_WW"/>
</dbReference>
<reference evidence="3" key="1">
    <citation type="journal article" date="2023" name="Commun. Biol.">
        <title>Genome analysis of Parmales, the sister group of diatoms, reveals the evolutionary specialization of diatoms from phago-mixotrophs to photoautotrophs.</title>
        <authorList>
            <person name="Ban H."/>
            <person name="Sato S."/>
            <person name="Yoshikawa S."/>
            <person name="Yamada K."/>
            <person name="Nakamura Y."/>
            <person name="Ichinomiya M."/>
            <person name="Sato N."/>
            <person name="Blanc-Mathieu R."/>
            <person name="Endo H."/>
            <person name="Kuwata A."/>
            <person name="Ogata H."/>
        </authorList>
    </citation>
    <scope>NUCLEOTIDE SEQUENCE [LARGE SCALE GENOMIC DNA]</scope>
</reference>
<comment type="caution">
    <text evidence="2">The sequence shown here is derived from an EMBL/GenBank/DDBJ whole genome shotgun (WGS) entry which is preliminary data.</text>
</comment>
<evidence type="ECO:0000313" key="2">
    <source>
        <dbReference type="EMBL" id="GMH86920.1"/>
    </source>
</evidence>
<dbReference type="PANTHER" id="PTHR21727">
    <property type="entry name" value="PHOSPHORYLATED CTD INTERACTING FACTOR 1"/>
    <property type="match status" value="1"/>
</dbReference>
<gene>
    <name evidence="2" type="ORF">TL16_g10692</name>
</gene>